<keyword evidence="6 10" id="KW-0472">Membrane</keyword>
<feature type="transmembrane region" description="Helical" evidence="10">
    <location>
        <begin position="176"/>
        <end position="202"/>
    </location>
</feature>
<evidence type="ECO:0000256" key="2">
    <source>
        <dbReference type="ARBA" id="ARBA00022475"/>
    </source>
</evidence>
<keyword evidence="13" id="KW-1185">Reference proteome</keyword>
<evidence type="ECO:0000256" key="5">
    <source>
        <dbReference type="ARBA" id="ARBA00023040"/>
    </source>
</evidence>
<sequence length="337" mass="38029">MADESQVSSNAYGFLFLGLLLIICNLPVLIVVVRVRKLRSQYGVLILSLVNGLITGTVSTGYGIFRLVLFQMEKDDEVVPIGACFYNPLTFFLLWTFPMNGLGLLINSIDRLIVITFPMSYFNYNTRVVVILNVLAIIINAVLVFVAIYVTLANSPDGKMVNIFCSQNDLFSKGMYIFLAGLRIIFAVLAVSVMFIVLIIFIKHNNVRSKQAFHTEESMKKFRSKQMNYTKTMLISCIATTLFMIIPSVVAIIGRSGTLDVTGHVTTWTRFINFFNSFNIAVLLIYRQDDIRWRLYKLINKVAHRHIFNVTAIVSTSGEMTQVPVQAISKISSRRTS</sequence>
<evidence type="ECO:0000256" key="9">
    <source>
        <dbReference type="ARBA" id="ARBA00023224"/>
    </source>
</evidence>
<feature type="transmembrane region" description="Helical" evidence="10">
    <location>
        <begin position="128"/>
        <end position="152"/>
    </location>
</feature>
<evidence type="ECO:0000256" key="7">
    <source>
        <dbReference type="ARBA" id="ARBA00023170"/>
    </source>
</evidence>
<keyword evidence="5" id="KW-0297">G-protein coupled receptor</keyword>
<comment type="subcellular location">
    <subcellularLocation>
        <location evidence="1">Cell membrane</location>
        <topology evidence="1">Multi-pass membrane protein</topology>
    </subcellularLocation>
</comment>
<reference evidence="12 13" key="2">
    <citation type="journal article" date="2019" name="G3 (Bethesda)">
        <title>Hybrid Assembly of the Genome of the Entomopathogenic Nematode Steinernema carpocapsae Identifies the X-Chromosome.</title>
        <authorList>
            <person name="Serra L."/>
            <person name="Macchietto M."/>
            <person name="Macias-Munoz A."/>
            <person name="McGill C.J."/>
            <person name="Rodriguez I.M."/>
            <person name="Rodriguez B."/>
            <person name="Murad R."/>
            <person name="Mortazavi A."/>
        </authorList>
    </citation>
    <scope>NUCLEOTIDE SEQUENCE [LARGE SCALE GENOMIC DNA]</scope>
    <source>
        <strain evidence="12 13">ALL</strain>
    </source>
</reference>
<dbReference type="CDD" id="cd00637">
    <property type="entry name" value="7tm_classA_rhodopsin-like"/>
    <property type="match status" value="1"/>
</dbReference>
<feature type="transmembrane region" description="Helical" evidence="10">
    <location>
        <begin position="265"/>
        <end position="286"/>
    </location>
</feature>
<keyword evidence="4 10" id="KW-1133">Transmembrane helix</keyword>
<keyword evidence="7" id="KW-0675">Receptor</keyword>
<dbReference type="EMBL" id="AZBU02000008">
    <property type="protein sequence ID" value="TKR66819.1"/>
    <property type="molecule type" value="Genomic_DNA"/>
</dbReference>
<keyword evidence="9" id="KW-0807">Transducer</keyword>
<dbReference type="Pfam" id="PF00001">
    <property type="entry name" value="7tm_1"/>
    <property type="match status" value="1"/>
</dbReference>
<dbReference type="InterPro" id="IPR000276">
    <property type="entry name" value="GPCR_Rhodpsn"/>
</dbReference>
<evidence type="ECO:0000313" key="12">
    <source>
        <dbReference type="EMBL" id="TKR66819.1"/>
    </source>
</evidence>
<evidence type="ECO:0000259" key="11">
    <source>
        <dbReference type="PROSITE" id="PS50262"/>
    </source>
</evidence>
<gene>
    <name evidence="12" type="ORF">L596_023055</name>
</gene>
<feature type="transmembrane region" description="Helical" evidence="10">
    <location>
        <begin position="85"/>
        <end position="107"/>
    </location>
</feature>
<dbReference type="InterPro" id="IPR017452">
    <property type="entry name" value="GPCR_Rhodpsn_7TM"/>
</dbReference>
<dbReference type="Proteomes" id="UP000298663">
    <property type="component" value="Unassembled WGS sequence"/>
</dbReference>
<dbReference type="GO" id="GO:0005886">
    <property type="term" value="C:plasma membrane"/>
    <property type="evidence" value="ECO:0007669"/>
    <property type="project" value="UniProtKB-SubCell"/>
</dbReference>
<comment type="caution">
    <text evidence="12">The sequence shown here is derived from an EMBL/GenBank/DDBJ whole genome shotgun (WGS) entry which is preliminary data.</text>
</comment>
<dbReference type="PANTHER" id="PTHR24246">
    <property type="entry name" value="OLFACTORY RECEPTOR AND ADENOSINE RECEPTOR"/>
    <property type="match status" value="1"/>
</dbReference>
<keyword evidence="2" id="KW-1003">Cell membrane</keyword>
<organism evidence="12 13">
    <name type="scientific">Steinernema carpocapsae</name>
    <name type="common">Entomopathogenic nematode</name>
    <dbReference type="NCBI Taxonomy" id="34508"/>
    <lineage>
        <taxon>Eukaryota</taxon>
        <taxon>Metazoa</taxon>
        <taxon>Ecdysozoa</taxon>
        <taxon>Nematoda</taxon>
        <taxon>Chromadorea</taxon>
        <taxon>Rhabditida</taxon>
        <taxon>Tylenchina</taxon>
        <taxon>Panagrolaimomorpha</taxon>
        <taxon>Strongyloidoidea</taxon>
        <taxon>Steinernematidae</taxon>
        <taxon>Steinernema</taxon>
    </lineage>
</organism>
<dbReference type="OrthoDB" id="5858893at2759"/>
<dbReference type="SUPFAM" id="SSF81321">
    <property type="entry name" value="Family A G protein-coupled receptor-like"/>
    <property type="match status" value="1"/>
</dbReference>
<evidence type="ECO:0000256" key="10">
    <source>
        <dbReference type="SAM" id="Phobius"/>
    </source>
</evidence>
<dbReference type="GO" id="GO:0004930">
    <property type="term" value="F:G protein-coupled receptor activity"/>
    <property type="evidence" value="ECO:0007669"/>
    <property type="project" value="UniProtKB-KW"/>
</dbReference>
<feature type="transmembrane region" description="Helical" evidence="10">
    <location>
        <begin position="12"/>
        <end position="32"/>
    </location>
</feature>
<feature type="transmembrane region" description="Helical" evidence="10">
    <location>
        <begin position="233"/>
        <end position="253"/>
    </location>
</feature>
<evidence type="ECO:0000256" key="8">
    <source>
        <dbReference type="ARBA" id="ARBA00023180"/>
    </source>
</evidence>
<feature type="domain" description="G-protein coupled receptors family 1 profile" evidence="11">
    <location>
        <begin position="24"/>
        <end position="284"/>
    </location>
</feature>
<evidence type="ECO:0000256" key="1">
    <source>
        <dbReference type="ARBA" id="ARBA00004651"/>
    </source>
</evidence>
<dbReference type="PANTHER" id="PTHR24246:SF27">
    <property type="entry name" value="ADENOSINE RECEPTOR, ISOFORM A"/>
    <property type="match status" value="1"/>
</dbReference>
<dbReference type="PROSITE" id="PS50262">
    <property type="entry name" value="G_PROTEIN_RECEP_F1_2"/>
    <property type="match status" value="1"/>
</dbReference>
<keyword evidence="8" id="KW-0325">Glycoprotein</keyword>
<dbReference type="AlphaFoldDB" id="A0A4U5MCG5"/>
<accession>A0A4U5MCG5</accession>
<name>A0A4U5MCG5_STECR</name>
<feature type="transmembrane region" description="Helical" evidence="10">
    <location>
        <begin position="44"/>
        <end position="65"/>
    </location>
</feature>
<keyword evidence="3 10" id="KW-0812">Transmembrane</keyword>
<proteinExistence type="predicted"/>
<evidence type="ECO:0000313" key="13">
    <source>
        <dbReference type="Proteomes" id="UP000298663"/>
    </source>
</evidence>
<protein>
    <recommendedName>
        <fullName evidence="11">G-protein coupled receptors family 1 profile domain-containing protein</fullName>
    </recommendedName>
</protein>
<evidence type="ECO:0000256" key="6">
    <source>
        <dbReference type="ARBA" id="ARBA00023136"/>
    </source>
</evidence>
<evidence type="ECO:0000256" key="3">
    <source>
        <dbReference type="ARBA" id="ARBA00022692"/>
    </source>
</evidence>
<reference evidence="12 13" key="1">
    <citation type="journal article" date="2015" name="Genome Biol.">
        <title>Comparative genomics of Steinernema reveals deeply conserved gene regulatory networks.</title>
        <authorList>
            <person name="Dillman A.R."/>
            <person name="Macchietto M."/>
            <person name="Porter C.F."/>
            <person name="Rogers A."/>
            <person name="Williams B."/>
            <person name="Antoshechkin I."/>
            <person name="Lee M.M."/>
            <person name="Goodwin Z."/>
            <person name="Lu X."/>
            <person name="Lewis E.E."/>
            <person name="Goodrich-Blair H."/>
            <person name="Stock S.P."/>
            <person name="Adams B.J."/>
            <person name="Sternberg P.W."/>
            <person name="Mortazavi A."/>
        </authorList>
    </citation>
    <scope>NUCLEOTIDE SEQUENCE [LARGE SCALE GENOMIC DNA]</scope>
    <source>
        <strain evidence="12 13">ALL</strain>
    </source>
</reference>
<evidence type="ECO:0000256" key="4">
    <source>
        <dbReference type="ARBA" id="ARBA00022989"/>
    </source>
</evidence>
<dbReference type="Gene3D" id="1.20.1070.10">
    <property type="entry name" value="Rhodopsin 7-helix transmembrane proteins"/>
    <property type="match status" value="1"/>
</dbReference>